<dbReference type="PROSITE" id="PS50893">
    <property type="entry name" value="ABC_TRANSPORTER_2"/>
    <property type="match status" value="2"/>
</dbReference>
<feature type="compositionally biased region" description="Polar residues" evidence="9">
    <location>
        <begin position="521"/>
        <end position="533"/>
    </location>
</feature>
<dbReference type="FunFam" id="3.40.50.300:FF:000997">
    <property type="entry name" value="Multidrug resistance-associated protein 1"/>
    <property type="match status" value="1"/>
</dbReference>
<dbReference type="CDD" id="cd18580">
    <property type="entry name" value="ABC_6TM_ABCC_D2"/>
    <property type="match status" value="1"/>
</dbReference>
<dbReference type="SUPFAM" id="SSF90123">
    <property type="entry name" value="ABC transporter transmembrane region"/>
    <property type="match status" value="2"/>
</dbReference>
<feature type="transmembrane region" description="Helical" evidence="10">
    <location>
        <begin position="262"/>
        <end position="284"/>
    </location>
</feature>
<evidence type="ECO:0000256" key="2">
    <source>
        <dbReference type="ARBA" id="ARBA00009726"/>
    </source>
</evidence>
<gene>
    <name evidence="13" type="ORF">M427DRAFT_128884</name>
</gene>
<feature type="compositionally biased region" description="Basic and acidic residues" evidence="9">
    <location>
        <begin position="1451"/>
        <end position="1473"/>
    </location>
</feature>
<feature type="region of interest" description="Disordered" evidence="9">
    <location>
        <begin position="1451"/>
        <end position="1474"/>
    </location>
</feature>
<dbReference type="InterPro" id="IPR011527">
    <property type="entry name" value="ABC1_TM_dom"/>
</dbReference>
<evidence type="ECO:0000256" key="5">
    <source>
        <dbReference type="ARBA" id="ARBA00022741"/>
    </source>
</evidence>
<keyword evidence="4 10" id="KW-0812">Transmembrane</keyword>
<dbReference type="InterPro" id="IPR027417">
    <property type="entry name" value="P-loop_NTPase"/>
</dbReference>
<dbReference type="Pfam" id="PF00005">
    <property type="entry name" value="ABC_tran"/>
    <property type="match status" value="2"/>
</dbReference>
<dbReference type="CDD" id="cd03250">
    <property type="entry name" value="ABCC_MRP_domain1"/>
    <property type="match status" value="1"/>
</dbReference>
<feature type="region of interest" description="Disordered" evidence="9">
    <location>
        <begin position="1"/>
        <end position="33"/>
    </location>
</feature>
<dbReference type="InterPro" id="IPR044726">
    <property type="entry name" value="ABCC_6TM_D2"/>
</dbReference>
<accession>A0A138ZYD1</accession>
<dbReference type="GO" id="GO:0016020">
    <property type="term" value="C:membrane"/>
    <property type="evidence" value="ECO:0007669"/>
    <property type="project" value="UniProtKB-SubCell"/>
</dbReference>
<evidence type="ECO:0000256" key="8">
    <source>
        <dbReference type="ARBA" id="ARBA00023136"/>
    </source>
</evidence>
<feature type="domain" description="ABC transmembrane type-1" evidence="12">
    <location>
        <begin position="150"/>
        <end position="428"/>
    </location>
</feature>
<keyword evidence="3" id="KW-0813">Transport</keyword>
<feature type="compositionally biased region" description="Polar residues" evidence="9">
    <location>
        <begin position="1"/>
        <end position="12"/>
    </location>
</feature>
<evidence type="ECO:0000313" key="13">
    <source>
        <dbReference type="EMBL" id="KXS09504.1"/>
    </source>
</evidence>
<keyword evidence="6" id="KW-0067">ATP-binding</keyword>
<dbReference type="InterPro" id="IPR036640">
    <property type="entry name" value="ABC1_TM_sf"/>
</dbReference>
<dbReference type="CDD" id="cd03244">
    <property type="entry name" value="ABCC_MRP_domain2"/>
    <property type="match status" value="1"/>
</dbReference>
<dbReference type="SUPFAM" id="SSF52540">
    <property type="entry name" value="P-loop containing nucleoside triphosphate hydrolases"/>
    <property type="match status" value="2"/>
</dbReference>
<dbReference type="PANTHER" id="PTHR24223">
    <property type="entry name" value="ATP-BINDING CASSETTE SUB-FAMILY C"/>
    <property type="match status" value="1"/>
</dbReference>
<sequence length="1502" mass="167429">MEKIPLNQSSKPEANGHGNGDASSEPVDAQTGPLRRHWGADWASFVALKLDKMGVSITEAEALSFPVSRWKKALWALEWIPMLLTYSHVNFIVAHGNKTLLKETDFPPVQEHETASRLSNLLTDEWERERKKPNPNVVNVIFRVYWPKLLLVIMLGAVYSACRILEALLIGALVRVFQDSSKSNNEGYMWAGLLTLAVMLDSTCRGYMFYWAVRTGFNMRVGMISTIYRKTLNLSMSHASSTGTIVNLVSNDVQRFEDAAPFATFVVSAPIEALVILAILWSYIGVASLAGFAAIFGIIPIQAFFSRTFARLRTYVVGWRDDRIRNTSDVLLGMNVVKLYAWEEPFRAKLQSLRDSEMLYLTRSSLMRAINDTSFIASPAMVGIATWVTYWALGNELDSSKIFIALSLFNITRQSMTGSLPKAIQFLSESMISINRIQEFLSLPEMHEETEAPPSDIEKPSSSALVTVRNATFAWNTNTGSFGKSLLENLEDKKSGKNRTANGGVKNDNPASSLAPPSAPNHHQTNGVGLKTTSSREEGSDLKVILKDVDLNLSRGKLVCVVGPVGAGKTSLIMGILNEMVRTTGTVQFHSSKVAYCPQAPWIVSGSVRDNVLFGYEYDDARFKDTIEMCAMTRDLEIFADGADSLIGERGVTLSGGQKARCSLARAIYYDADIYLLDDVLSAVDPKVGRHLFEKCITELKNRGKAVLLITHQLNWVRHADEILVLEHGSISKRGSWKDVISGDAEGFVEVLREYQNKDSVDDEIDDESPPEGVKHIGKATDRPLHADLREDTKKQKEFVAEDRAIGTVGGDIYWGWFKEGGGLFFVVGLMGLLSGGEAMRVLADWWLSHWTNLTGDEQRSSRQPIIYGIIVAVLIVVVTIRGQFFYVMSLRASNNLSRKMLASVLRAPLWFFQVNPHGRLLNRFSKDLALVDELLPLTFIDFLQCAFIIVGTLVLACTVIPWVTLAVPFLGAIFWYLRKIYMTTSRQVKRLESTTRSPVYSNVPATLEGLSVIRAFRSQERFRRRFYSLQDENTTIFYCWMSCARWVGWRLDLACAVFLGVVAFLSVGLRGSLSPGFLGLLLTYVMGLVGLNQWAVRQSTEVENLMVSVERVLEYTNLPEEPPAVTDLQPPKNWPDKGNIEISQMSLTYPVTKSTVLKDITVRFEPSEKIGLVGRTGAGKSSFLTALFRLVEFDGSIKVDGLETKHLGLRDLRTSLSIIPQEPFLFKGTLRFNIDPFNKYSDADLWRALDAVELKEKVAGFPEKLDSPVADGGANWSVGERQLICLARAILRDSRLIVMDEATANIDLKTDRLIQQSIRSEAGLFSNATVVTIAHRLNTVIDYDKIMVLDQGRLVEFGRPHELLQNQDGWLARMVHDMGPEAEQMLKEIAASKEEERMVVAIPTRPTKSRRGSSALVMSLLELTKSKSSRSFTGDLTVLPDMRIEKAEAEIDNDGRDGAKQRLTDLPPRENATDVNKVVQDTERLAITGARFESATSLQSP</sequence>
<keyword evidence="7 10" id="KW-1133">Transmembrane helix</keyword>
<evidence type="ECO:0000256" key="6">
    <source>
        <dbReference type="ARBA" id="ARBA00022840"/>
    </source>
</evidence>
<reference evidence="13 14" key="1">
    <citation type="journal article" date="2015" name="Genome Biol. Evol.">
        <title>Phylogenomic analyses indicate that early fungi evolved digesting cell walls of algal ancestors of land plants.</title>
        <authorList>
            <person name="Chang Y."/>
            <person name="Wang S."/>
            <person name="Sekimoto S."/>
            <person name="Aerts A.L."/>
            <person name="Choi C."/>
            <person name="Clum A."/>
            <person name="LaButti K.M."/>
            <person name="Lindquist E.A."/>
            <person name="Yee Ngan C."/>
            <person name="Ohm R.A."/>
            <person name="Salamov A.A."/>
            <person name="Grigoriev I.V."/>
            <person name="Spatafora J.W."/>
            <person name="Berbee M.L."/>
        </authorList>
    </citation>
    <scope>NUCLEOTIDE SEQUENCE [LARGE SCALE GENOMIC DNA]</scope>
    <source>
        <strain evidence="13 14">JEL478</strain>
    </source>
</reference>
<dbReference type="FunFam" id="1.20.1560.10:FF:000006">
    <property type="entry name" value="ATP-binding cassette, sub-family C (CFTR/MRP), member 9"/>
    <property type="match status" value="1"/>
</dbReference>
<name>A0A138ZYD1_GONPJ</name>
<evidence type="ECO:0008006" key="15">
    <source>
        <dbReference type="Google" id="ProtNLM"/>
    </source>
</evidence>
<feature type="domain" description="ABC transporter" evidence="11">
    <location>
        <begin position="530"/>
        <end position="753"/>
    </location>
</feature>
<comment type="subcellular location">
    <subcellularLocation>
        <location evidence="1">Membrane</location>
        <topology evidence="1">Multi-pass membrane protein</topology>
    </subcellularLocation>
</comment>
<organism evidence="13 14">
    <name type="scientific">Gonapodya prolifera (strain JEL478)</name>
    <name type="common">Monoblepharis prolifera</name>
    <dbReference type="NCBI Taxonomy" id="1344416"/>
    <lineage>
        <taxon>Eukaryota</taxon>
        <taxon>Fungi</taxon>
        <taxon>Fungi incertae sedis</taxon>
        <taxon>Chytridiomycota</taxon>
        <taxon>Chytridiomycota incertae sedis</taxon>
        <taxon>Monoblepharidomycetes</taxon>
        <taxon>Monoblepharidales</taxon>
        <taxon>Gonapodyaceae</taxon>
        <taxon>Gonapodya</taxon>
    </lineage>
</organism>
<feature type="transmembrane region" description="Helical" evidence="10">
    <location>
        <begin position="866"/>
        <end position="891"/>
    </location>
</feature>
<keyword evidence="8 10" id="KW-0472">Membrane</keyword>
<dbReference type="Gene3D" id="1.20.1560.10">
    <property type="entry name" value="ABC transporter type 1, transmembrane domain"/>
    <property type="match status" value="2"/>
</dbReference>
<keyword evidence="5" id="KW-0547">Nucleotide-binding</keyword>
<dbReference type="EMBL" id="KQ965859">
    <property type="protein sequence ID" value="KXS09504.1"/>
    <property type="molecule type" value="Genomic_DNA"/>
</dbReference>
<feature type="region of interest" description="Disordered" evidence="9">
    <location>
        <begin position="494"/>
        <end position="535"/>
    </location>
</feature>
<feature type="domain" description="ABC transporter" evidence="11">
    <location>
        <begin position="1141"/>
        <end position="1377"/>
    </location>
</feature>
<proteinExistence type="inferred from homology"/>
<evidence type="ECO:0000256" key="3">
    <source>
        <dbReference type="ARBA" id="ARBA00022448"/>
    </source>
</evidence>
<keyword evidence="14" id="KW-1185">Reference proteome</keyword>
<evidence type="ECO:0000256" key="7">
    <source>
        <dbReference type="ARBA" id="ARBA00022989"/>
    </source>
</evidence>
<comment type="similarity">
    <text evidence="2">Belongs to the ABC transporter superfamily. ABCC family. Conjugate transporter (TC 3.A.1.208) subfamily.</text>
</comment>
<evidence type="ECO:0000313" key="14">
    <source>
        <dbReference type="Proteomes" id="UP000070544"/>
    </source>
</evidence>
<dbReference type="InterPro" id="IPR003439">
    <property type="entry name" value="ABC_transporter-like_ATP-bd"/>
</dbReference>
<dbReference type="GO" id="GO:0016887">
    <property type="term" value="F:ATP hydrolysis activity"/>
    <property type="evidence" value="ECO:0007669"/>
    <property type="project" value="InterPro"/>
</dbReference>
<evidence type="ECO:0000259" key="11">
    <source>
        <dbReference type="PROSITE" id="PS50893"/>
    </source>
</evidence>
<evidence type="ECO:0000256" key="9">
    <source>
        <dbReference type="SAM" id="MobiDB-lite"/>
    </source>
</evidence>
<feature type="transmembrane region" description="Helical" evidence="10">
    <location>
        <begin position="290"/>
        <end position="310"/>
    </location>
</feature>
<dbReference type="Pfam" id="PF00664">
    <property type="entry name" value="ABC_membrane"/>
    <property type="match status" value="2"/>
</dbReference>
<evidence type="ECO:0000256" key="10">
    <source>
        <dbReference type="SAM" id="Phobius"/>
    </source>
</evidence>
<feature type="transmembrane region" description="Helical" evidence="10">
    <location>
        <begin position="1052"/>
        <end position="1072"/>
    </location>
</feature>
<dbReference type="Gene3D" id="3.40.50.300">
    <property type="entry name" value="P-loop containing nucleotide triphosphate hydrolases"/>
    <property type="match status" value="2"/>
</dbReference>
<dbReference type="OrthoDB" id="6500128at2759"/>
<dbReference type="InterPro" id="IPR044746">
    <property type="entry name" value="ABCC_6TM_D1"/>
</dbReference>
<dbReference type="FunFam" id="3.40.50.300:FF:000163">
    <property type="entry name" value="Multidrug resistance-associated protein member 4"/>
    <property type="match status" value="1"/>
</dbReference>
<dbReference type="STRING" id="1344416.A0A138ZYD1"/>
<dbReference type="PANTHER" id="PTHR24223:SF456">
    <property type="entry name" value="MULTIDRUG RESISTANCE-ASSOCIATED PROTEIN LETHAL(2)03659"/>
    <property type="match status" value="1"/>
</dbReference>
<dbReference type="Proteomes" id="UP000070544">
    <property type="component" value="Unassembled WGS sequence"/>
</dbReference>
<feature type="transmembrane region" description="Helical" evidence="10">
    <location>
        <begin position="149"/>
        <end position="176"/>
    </location>
</feature>
<dbReference type="GO" id="GO:0140359">
    <property type="term" value="F:ABC-type transporter activity"/>
    <property type="evidence" value="ECO:0007669"/>
    <property type="project" value="InterPro"/>
</dbReference>
<dbReference type="PROSITE" id="PS50929">
    <property type="entry name" value="ABC_TM1F"/>
    <property type="match status" value="2"/>
</dbReference>
<dbReference type="GO" id="GO:0005524">
    <property type="term" value="F:ATP binding"/>
    <property type="evidence" value="ECO:0007669"/>
    <property type="project" value="UniProtKB-KW"/>
</dbReference>
<dbReference type="InterPro" id="IPR003593">
    <property type="entry name" value="AAA+_ATPase"/>
</dbReference>
<dbReference type="OMA" id="FWNIIVI"/>
<dbReference type="CDD" id="cd18579">
    <property type="entry name" value="ABC_6TM_ABCC_D1"/>
    <property type="match status" value="1"/>
</dbReference>
<evidence type="ECO:0000256" key="4">
    <source>
        <dbReference type="ARBA" id="ARBA00022692"/>
    </source>
</evidence>
<dbReference type="InterPro" id="IPR050173">
    <property type="entry name" value="ABC_transporter_C-like"/>
</dbReference>
<feature type="transmembrane region" description="Helical" evidence="10">
    <location>
        <begin position="188"/>
        <end position="213"/>
    </location>
</feature>
<evidence type="ECO:0000259" key="12">
    <source>
        <dbReference type="PROSITE" id="PS50929"/>
    </source>
</evidence>
<dbReference type="SMART" id="SM00382">
    <property type="entry name" value="AAA"/>
    <property type="match status" value="2"/>
</dbReference>
<feature type="domain" description="ABC transmembrane type-1" evidence="12">
    <location>
        <begin position="828"/>
        <end position="1105"/>
    </location>
</feature>
<feature type="transmembrane region" description="Helical" evidence="10">
    <location>
        <begin position="960"/>
        <end position="978"/>
    </location>
</feature>
<dbReference type="FunFam" id="1.20.1560.10:FF:000014">
    <property type="entry name" value="Multidrug resistance-associated protein member 4"/>
    <property type="match status" value="1"/>
</dbReference>
<evidence type="ECO:0000256" key="1">
    <source>
        <dbReference type="ARBA" id="ARBA00004141"/>
    </source>
</evidence>
<protein>
    <recommendedName>
        <fullName evidence="15">P-loop containing nucleoside triphosphate hydrolase protein</fullName>
    </recommendedName>
</protein>